<keyword evidence="3" id="KW-1133">Transmembrane helix</keyword>
<evidence type="ECO:0000259" key="6">
    <source>
        <dbReference type="Pfam" id="PF04357"/>
    </source>
</evidence>
<evidence type="ECO:0000256" key="1">
    <source>
        <dbReference type="ARBA" id="ARBA00004167"/>
    </source>
</evidence>
<dbReference type="PANTHER" id="PTHR36985">
    <property type="entry name" value="TRANSLOCATION AND ASSEMBLY MODULE SUBUNIT TAMB"/>
    <property type="match status" value="1"/>
</dbReference>
<feature type="region of interest" description="Disordered" evidence="5">
    <location>
        <begin position="249"/>
        <end position="292"/>
    </location>
</feature>
<evidence type="ECO:0000313" key="8">
    <source>
        <dbReference type="Proteomes" id="UP000886844"/>
    </source>
</evidence>
<evidence type="ECO:0000313" key="7">
    <source>
        <dbReference type="EMBL" id="HIY68010.1"/>
    </source>
</evidence>
<dbReference type="PANTHER" id="PTHR36985:SF1">
    <property type="entry name" value="TRANSLOCATION AND ASSEMBLY MODULE SUBUNIT TAMB"/>
    <property type="match status" value="1"/>
</dbReference>
<dbReference type="GO" id="GO:0005886">
    <property type="term" value="C:plasma membrane"/>
    <property type="evidence" value="ECO:0007669"/>
    <property type="project" value="InterPro"/>
</dbReference>
<accession>A0A9D1YZM8</accession>
<protein>
    <submittedName>
        <fullName evidence="7">Translocation/assembly module TamB</fullName>
    </submittedName>
</protein>
<evidence type="ECO:0000256" key="4">
    <source>
        <dbReference type="ARBA" id="ARBA00023136"/>
    </source>
</evidence>
<dbReference type="GO" id="GO:0009306">
    <property type="term" value="P:protein secretion"/>
    <property type="evidence" value="ECO:0007669"/>
    <property type="project" value="InterPro"/>
</dbReference>
<name>A0A9D1YZM8_9BACT</name>
<keyword evidence="4" id="KW-0472">Membrane</keyword>
<keyword evidence="2" id="KW-0812">Transmembrane</keyword>
<evidence type="ECO:0000256" key="2">
    <source>
        <dbReference type="ARBA" id="ARBA00022692"/>
    </source>
</evidence>
<gene>
    <name evidence="7" type="ORF">H9828_01175</name>
</gene>
<comment type="subcellular location">
    <subcellularLocation>
        <location evidence="1">Membrane</location>
        <topology evidence="1">Single-pass membrane protein</topology>
    </subcellularLocation>
</comment>
<feature type="domain" description="Translocation and assembly module TamB C-terminal" evidence="6">
    <location>
        <begin position="1173"/>
        <end position="1574"/>
    </location>
</feature>
<reference evidence="7" key="2">
    <citation type="submission" date="2021-04" db="EMBL/GenBank/DDBJ databases">
        <authorList>
            <person name="Gilroy R."/>
        </authorList>
    </citation>
    <scope>NUCLEOTIDE SEQUENCE</scope>
    <source>
        <strain evidence="7">5134</strain>
    </source>
</reference>
<reference evidence="7" key="1">
    <citation type="journal article" date="2021" name="PeerJ">
        <title>Extensive microbial diversity within the chicken gut microbiome revealed by metagenomics and culture.</title>
        <authorList>
            <person name="Gilroy R."/>
            <person name="Ravi A."/>
            <person name="Getino M."/>
            <person name="Pursley I."/>
            <person name="Horton D.L."/>
            <person name="Alikhan N.F."/>
            <person name="Baker D."/>
            <person name="Gharbi K."/>
            <person name="Hall N."/>
            <person name="Watson M."/>
            <person name="Adriaenssens E.M."/>
            <person name="Foster-Nyarko E."/>
            <person name="Jarju S."/>
            <person name="Secka A."/>
            <person name="Antonio M."/>
            <person name="Oren A."/>
            <person name="Chaudhuri R.R."/>
            <person name="La Ragione R."/>
            <person name="Hildebrand F."/>
            <person name="Pallen M.J."/>
        </authorList>
    </citation>
    <scope>NUCLEOTIDE SEQUENCE</scope>
    <source>
        <strain evidence="7">5134</strain>
    </source>
</reference>
<dbReference type="Proteomes" id="UP000886844">
    <property type="component" value="Unassembled WGS sequence"/>
</dbReference>
<dbReference type="InterPro" id="IPR007452">
    <property type="entry name" value="TamB_C"/>
</dbReference>
<feature type="compositionally biased region" description="Basic and acidic residues" evidence="5">
    <location>
        <begin position="274"/>
        <end position="283"/>
    </location>
</feature>
<evidence type="ECO:0000256" key="3">
    <source>
        <dbReference type="ARBA" id="ARBA00022989"/>
    </source>
</evidence>
<proteinExistence type="predicted"/>
<sequence length="1621" mass="176823">MVKKILKYTLRGVLAIVLLLLLGIASLYVPAVQKDLVRKAERVVSKAVGMELSIERFRLRFPLRIDIAQIRLVDRVDTLVDCGRIALEVDPWPLVRKRAVVRAFEIERLAARYRDTATGFELRMAAGLLAVERLRADLQHEKAAVRRIALDSAVLLLHPGKPTVEEKPDSTAPLRWVIDLDTLSIRRTAFEIGPEGVDPELSVQLAEGSVEQCRVRLDSQQVAVTRVWIDRGDYAYLVAPPATGKVGAAATPEISEKTGATEAASIEKSAIPEANERPARSEAEATPQPTAASEPWCIRIGELAFADNRVTYGVAGHRPAEGFDPGRIVLDRVDLTVDSLYNRGGAVALQIRQLAFTERCGLTVERTQGHFEMGAEGISLSGFELATSYSLLTADLTAGAGILQMEPATPLTADLTAEVATRDLKLIAPAAIPAPLDNRLLRLQLATTGRIEELEKIGVKLSSPEWLTFSLDGKARHPLDPKRLAASARFQGALRNPAFLLEMLPDTALRRRAALPKRIAWEGSATAEREVYSLASVLTAGTGRREAGETGTDGAGTGRIALQGRFDTPRKAYEATIRCDSFPVGSFLPSDSLGRLDLTLGAQGEGFDPLAAGTRGELRLEVARAEYRGHDFGGLGVEAGLAEGRLTGRIEDRDSALRLALGIEGVLSEKRQQARIAGQVGWFDLAALGVVAEPIGGLFLLDAEASADGPGCYDARIALDSITIRTGTQIDRIRPTSAAFRTDSTETRAEMQSGDLRLEFRTPEALDSLKAALPRSIEVLMQQIRAQRLDMDSLRPALPDFRLQLSAGRNNILNNFLRTKQVAFRRLEMRGAKGDSLPVALGLQVEGLTSGGIRLDSVEVSMRQNGPRLQYALRVANAPGNLDHLAAAGVYGNIVQNTARANLYQRDRSGREGLRSQIDAAWNDSLVRVTLGPDPQFGFEPWAVNPGNYLVYRFDRRIEADLDLTRGEQRFAIHSLPGDGSADGIRFETAGLGIGTILELLPSAPPVDGVLSTDLTLRLGADTLGMQGRVSVAGLSYDRQRFGDVALAARYAQGAGQQAEARLSLDSIEVLAASARYRKADENPLTASLDIPGLPLQRLNLFLPEELLRLSGRLSAEIRATGSPQKPILDGGLQFAGTQLRVPMIGTAFTLADDTLRFDRSRLLFDRYAILAPNRKPLTINGEVNLTDFARMSADLTLRAADFQFVNVPRKEQTTVYGQAYLDLNTSVKGPFDELAVRGNVALLGGTDINYVMQSSPMEVKEQSQNVVSFVSFRDLDAQEPLEELPPVKIGGLDIALNVDINNDVKAAVDLSTDGSNRIDLRGGGNLSYTMNPLGDMRLAGKYVLSGGTVRYNPPVIAQKVFKIKPGGYVEWVGDPADPSFNITAVESVRANVSSSSDGQETRAVSFDISINIRNTLTDLAISFDLAAPEDLTMQNQLNSLTAEQRANQAMNLLIYNTYTGPGTTARVSTENPLNTFIQNELNQWAQNSLKGVDLSFGIDSYGQDDPNGQRTDYSYRLSKNLFSNRIRAVIGGKFSTDTDPTQNLKENLIDDISIEYMLDKRDNMYIRLFRHTGYESILEGEITETGVGFVIRKRLSRLGDLFRSSKPDAKKQKRHEDDAK</sequence>
<evidence type="ECO:0000256" key="5">
    <source>
        <dbReference type="SAM" id="MobiDB-lite"/>
    </source>
</evidence>
<dbReference type="EMBL" id="DXDA01000010">
    <property type="protein sequence ID" value="HIY68010.1"/>
    <property type="molecule type" value="Genomic_DNA"/>
</dbReference>
<comment type="caution">
    <text evidence="7">The sequence shown here is derived from an EMBL/GenBank/DDBJ whole genome shotgun (WGS) entry which is preliminary data.</text>
</comment>
<dbReference type="Pfam" id="PF04357">
    <property type="entry name" value="TamB"/>
    <property type="match status" value="1"/>
</dbReference>
<organism evidence="7 8">
    <name type="scientific">Candidatus Alistipes intestinigallinarum</name>
    <dbReference type="NCBI Taxonomy" id="2838440"/>
    <lineage>
        <taxon>Bacteria</taxon>
        <taxon>Pseudomonadati</taxon>
        <taxon>Bacteroidota</taxon>
        <taxon>Bacteroidia</taxon>
        <taxon>Bacteroidales</taxon>
        <taxon>Rikenellaceae</taxon>
        <taxon>Alistipes</taxon>
    </lineage>
</organism>